<accession>A0A381PZW2</accession>
<evidence type="ECO:0000256" key="1">
    <source>
        <dbReference type="ARBA" id="ARBA00005791"/>
    </source>
</evidence>
<dbReference type="Gene3D" id="3.40.30.10">
    <property type="entry name" value="Glutaredoxin"/>
    <property type="match status" value="1"/>
</dbReference>
<dbReference type="PANTHER" id="PTHR13887">
    <property type="entry name" value="GLUTATHIONE S-TRANSFERASE KAPPA"/>
    <property type="match status" value="1"/>
</dbReference>
<dbReference type="GO" id="GO:0016491">
    <property type="term" value="F:oxidoreductase activity"/>
    <property type="evidence" value="ECO:0007669"/>
    <property type="project" value="UniProtKB-KW"/>
</dbReference>
<evidence type="ECO:0000256" key="5">
    <source>
        <dbReference type="ARBA" id="ARBA00023284"/>
    </source>
</evidence>
<feature type="transmembrane region" description="Helical" evidence="6">
    <location>
        <begin position="12"/>
        <end position="30"/>
    </location>
</feature>
<keyword evidence="6" id="KW-0472">Membrane</keyword>
<keyword evidence="6" id="KW-1133">Transmembrane helix</keyword>
<proteinExistence type="inferred from homology"/>
<dbReference type="AlphaFoldDB" id="A0A381PZW2"/>
<evidence type="ECO:0000256" key="4">
    <source>
        <dbReference type="ARBA" id="ARBA00023157"/>
    </source>
</evidence>
<comment type="similarity">
    <text evidence="1">Belongs to the thioredoxin family. DsbA subfamily.</text>
</comment>
<dbReference type="InterPro" id="IPR036249">
    <property type="entry name" value="Thioredoxin-like_sf"/>
</dbReference>
<keyword evidence="3" id="KW-0560">Oxidoreductase</keyword>
<keyword evidence="6" id="KW-0812">Transmembrane</keyword>
<keyword evidence="4" id="KW-1015">Disulfide bond</keyword>
<evidence type="ECO:0000259" key="7">
    <source>
        <dbReference type="Pfam" id="PF13462"/>
    </source>
</evidence>
<evidence type="ECO:0000256" key="2">
    <source>
        <dbReference type="ARBA" id="ARBA00022729"/>
    </source>
</evidence>
<reference evidence="8" key="1">
    <citation type="submission" date="2018-05" db="EMBL/GenBank/DDBJ databases">
        <authorList>
            <person name="Lanie J.A."/>
            <person name="Ng W.-L."/>
            <person name="Kazmierczak K.M."/>
            <person name="Andrzejewski T.M."/>
            <person name="Davidsen T.M."/>
            <person name="Wayne K.J."/>
            <person name="Tettelin H."/>
            <person name="Glass J.I."/>
            <person name="Rusch D."/>
            <person name="Podicherti R."/>
            <person name="Tsui H.-C.T."/>
            <person name="Winkler M.E."/>
        </authorList>
    </citation>
    <scope>NUCLEOTIDE SEQUENCE</scope>
</reference>
<dbReference type="EMBL" id="UINC01001105">
    <property type="protein sequence ID" value="SUZ70933.1"/>
    <property type="molecule type" value="Genomic_DNA"/>
</dbReference>
<dbReference type="SUPFAM" id="SSF52833">
    <property type="entry name" value="Thioredoxin-like"/>
    <property type="match status" value="1"/>
</dbReference>
<feature type="domain" description="Thioredoxin-like fold" evidence="7">
    <location>
        <begin position="62"/>
        <end position="213"/>
    </location>
</feature>
<evidence type="ECO:0000256" key="6">
    <source>
        <dbReference type="SAM" id="Phobius"/>
    </source>
</evidence>
<protein>
    <recommendedName>
        <fullName evidence="7">Thioredoxin-like fold domain-containing protein</fullName>
    </recommendedName>
</protein>
<evidence type="ECO:0000313" key="8">
    <source>
        <dbReference type="EMBL" id="SUZ70933.1"/>
    </source>
</evidence>
<gene>
    <name evidence="8" type="ORF">METZ01_LOCUS23787</name>
</gene>
<dbReference type="PANTHER" id="PTHR13887:SF14">
    <property type="entry name" value="DISULFIDE BOND FORMATION PROTEIN D"/>
    <property type="match status" value="1"/>
</dbReference>
<name>A0A381PZW2_9ZZZZ</name>
<evidence type="ECO:0000256" key="3">
    <source>
        <dbReference type="ARBA" id="ARBA00023002"/>
    </source>
</evidence>
<dbReference type="InterPro" id="IPR012336">
    <property type="entry name" value="Thioredoxin-like_fold"/>
</dbReference>
<sequence>MVTKKKGGDLKAFFGVLGVAAVIAVGALWWSSRGGGTGGAATGPVESILRMEDIGALVQLATGVERGDPDAPIMILEFGDFQCPACQQFATFVKPQIDLAYVEGGIARFEFHDFPLAGHPHAFFAARAARCALDQGEEYFWPYHDQLFAHQATWSASPSPPARAFEDYASAIGLNEEDFAECLNSDRHADVISANMRLGSELGVTGTPTIFVSKGDGGSVRVSRWNEFDAIKSVVDRMVEEEQGAAN</sequence>
<dbReference type="Pfam" id="PF13462">
    <property type="entry name" value="Thioredoxin_4"/>
    <property type="match status" value="1"/>
</dbReference>
<keyword evidence="2" id="KW-0732">Signal</keyword>
<organism evidence="8">
    <name type="scientific">marine metagenome</name>
    <dbReference type="NCBI Taxonomy" id="408172"/>
    <lineage>
        <taxon>unclassified sequences</taxon>
        <taxon>metagenomes</taxon>
        <taxon>ecological metagenomes</taxon>
    </lineage>
</organism>
<keyword evidence="5" id="KW-0676">Redox-active center</keyword>